<feature type="non-terminal residue" evidence="1">
    <location>
        <position position="66"/>
    </location>
</feature>
<sequence length="66" mass="7209">GVDWIAGEPVSCVLYFVSCIFTSCRSTSNPNQTSLSRGMLFPTAGTSRNTIANHRIWPGVITKFTN</sequence>
<keyword evidence="2" id="KW-1185">Reference proteome</keyword>
<comment type="caution">
    <text evidence="1">The sequence shown here is derived from an EMBL/GenBank/DDBJ whole genome shotgun (WGS) entry which is preliminary data.</text>
</comment>
<protein>
    <submittedName>
        <fullName evidence="1">Uncharacterized protein</fullName>
    </submittedName>
</protein>
<evidence type="ECO:0000313" key="1">
    <source>
        <dbReference type="EMBL" id="KAI8039779.1"/>
    </source>
</evidence>
<reference evidence="1" key="1">
    <citation type="journal article" date="2023" name="Genome Biol. Evol.">
        <title>Long-read-based Genome Assembly of Drosophila gunungcola Reveals Fewer Chemosensory Genes in Flower-breeding Species.</title>
        <authorList>
            <person name="Negi A."/>
            <person name="Liao B.Y."/>
            <person name="Yeh S.D."/>
        </authorList>
    </citation>
    <scope>NUCLEOTIDE SEQUENCE</scope>
    <source>
        <strain evidence="1">Sukarami</strain>
    </source>
</reference>
<accession>A0A9P9YNM3</accession>
<gene>
    <name evidence="1" type="ORF">M5D96_007203</name>
</gene>
<evidence type="ECO:0000313" key="2">
    <source>
        <dbReference type="Proteomes" id="UP001059596"/>
    </source>
</evidence>
<organism evidence="1 2">
    <name type="scientific">Drosophila gunungcola</name>
    <name type="common">fruit fly</name>
    <dbReference type="NCBI Taxonomy" id="103775"/>
    <lineage>
        <taxon>Eukaryota</taxon>
        <taxon>Metazoa</taxon>
        <taxon>Ecdysozoa</taxon>
        <taxon>Arthropoda</taxon>
        <taxon>Hexapoda</taxon>
        <taxon>Insecta</taxon>
        <taxon>Pterygota</taxon>
        <taxon>Neoptera</taxon>
        <taxon>Endopterygota</taxon>
        <taxon>Diptera</taxon>
        <taxon>Brachycera</taxon>
        <taxon>Muscomorpha</taxon>
        <taxon>Ephydroidea</taxon>
        <taxon>Drosophilidae</taxon>
        <taxon>Drosophila</taxon>
        <taxon>Sophophora</taxon>
    </lineage>
</organism>
<dbReference type="Proteomes" id="UP001059596">
    <property type="component" value="Unassembled WGS sequence"/>
</dbReference>
<name>A0A9P9YNM3_9MUSC</name>
<dbReference type="AlphaFoldDB" id="A0A9P9YNM3"/>
<proteinExistence type="predicted"/>
<dbReference type="EMBL" id="JAMKOV010000005">
    <property type="protein sequence ID" value="KAI8039779.1"/>
    <property type="molecule type" value="Genomic_DNA"/>
</dbReference>